<comment type="caution">
    <text evidence="2">The sequence shown here is derived from an EMBL/GenBank/DDBJ whole genome shotgun (WGS) entry which is preliminary data.</text>
</comment>
<name>A0A4Y2CRP1_ARAVE</name>
<dbReference type="InterPro" id="IPR029526">
    <property type="entry name" value="PGBD"/>
</dbReference>
<dbReference type="Proteomes" id="UP000499080">
    <property type="component" value="Unassembled WGS sequence"/>
</dbReference>
<dbReference type="Pfam" id="PF13843">
    <property type="entry name" value="DDE_Tnp_1_7"/>
    <property type="match status" value="1"/>
</dbReference>
<dbReference type="OrthoDB" id="6437358at2759"/>
<evidence type="ECO:0000313" key="2">
    <source>
        <dbReference type="EMBL" id="GBM06799.1"/>
    </source>
</evidence>
<dbReference type="PANTHER" id="PTHR47272">
    <property type="entry name" value="DDE_TNP_1_7 DOMAIN-CONTAINING PROTEIN"/>
    <property type="match status" value="1"/>
</dbReference>
<keyword evidence="3" id="KW-1185">Reference proteome</keyword>
<dbReference type="AlphaFoldDB" id="A0A4Y2CRP1"/>
<protein>
    <recommendedName>
        <fullName evidence="1">PiggyBac transposable element-derived protein domain-containing protein</fullName>
    </recommendedName>
</protein>
<dbReference type="EMBL" id="BGPR01000234">
    <property type="protein sequence ID" value="GBM06799.1"/>
    <property type="molecule type" value="Genomic_DNA"/>
</dbReference>
<gene>
    <name evidence="2" type="ORF">AVEN_173568_1</name>
</gene>
<evidence type="ECO:0000259" key="1">
    <source>
        <dbReference type="Pfam" id="PF13843"/>
    </source>
</evidence>
<sequence>MKEFRGAFDYRYNEINGVFSLVWKDNRTVKMLSNHLDVLPLGRVQRWFRNEKKQVFIPKPDDIVNYNKNMGGVDKLDWNIEKYRTTIRGKKCFPILNSYIHQ</sequence>
<reference evidence="2 3" key="1">
    <citation type="journal article" date="2019" name="Sci. Rep.">
        <title>Orb-weaving spider Araneus ventricosus genome elucidates the spidroin gene catalogue.</title>
        <authorList>
            <person name="Kono N."/>
            <person name="Nakamura H."/>
            <person name="Ohtoshi R."/>
            <person name="Moran D.A.P."/>
            <person name="Shinohara A."/>
            <person name="Yoshida Y."/>
            <person name="Fujiwara M."/>
            <person name="Mori M."/>
            <person name="Tomita M."/>
            <person name="Arakawa K."/>
        </authorList>
    </citation>
    <scope>NUCLEOTIDE SEQUENCE [LARGE SCALE GENOMIC DNA]</scope>
</reference>
<feature type="domain" description="PiggyBac transposable element-derived protein" evidence="1">
    <location>
        <begin position="5"/>
        <end position="90"/>
    </location>
</feature>
<proteinExistence type="predicted"/>
<evidence type="ECO:0000313" key="3">
    <source>
        <dbReference type="Proteomes" id="UP000499080"/>
    </source>
</evidence>
<dbReference type="PANTHER" id="PTHR47272:SF1">
    <property type="entry name" value="PIGGYBAC TRANSPOSABLE ELEMENT-DERIVED PROTEIN 3-LIKE"/>
    <property type="match status" value="1"/>
</dbReference>
<accession>A0A4Y2CRP1</accession>
<organism evidence="2 3">
    <name type="scientific">Araneus ventricosus</name>
    <name type="common">Orbweaver spider</name>
    <name type="synonym">Epeira ventricosa</name>
    <dbReference type="NCBI Taxonomy" id="182803"/>
    <lineage>
        <taxon>Eukaryota</taxon>
        <taxon>Metazoa</taxon>
        <taxon>Ecdysozoa</taxon>
        <taxon>Arthropoda</taxon>
        <taxon>Chelicerata</taxon>
        <taxon>Arachnida</taxon>
        <taxon>Araneae</taxon>
        <taxon>Araneomorphae</taxon>
        <taxon>Entelegynae</taxon>
        <taxon>Araneoidea</taxon>
        <taxon>Araneidae</taxon>
        <taxon>Araneus</taxon>
    </lineage>
</organism>